<protein>
    <recommendedName>
        <fullName evidence="10">Trefoil factor 3</fullName>
    </recommendedName>
    <alternativeName>
        <fullName evidence="11">Intestinal trefoil factor</fullName>
    </alternativeName>
</protein>
<dbReference type="InterPro" id="IPR017994">
    <property type="entry name" value="P_trefoil_chordata"/>
</dbReference>
<sequence length="233" mass="25158">MEPRVLWLLAVVLALGFSSSAGEFVGLSASQCTVPAKDRVDCGYPKVTPEQCNNRGCCFDSSIPRVPWCFKPLQETGEPAPPHAGCPLRAWSGVSSSPGSCTHPGPGQDTQRHGCPLVEVSVTGFMPRTASDCPLVPCCPLAEGFVQNTKAIISKTCSKSRYHVEGTSSKTILERDGKHRGLESWADVGGHIQPMDHPESLSFVRSSQQTADRWQYWAWSPGASLHPTVFPPP</sequence>
<organism evidence="15 16">
    <name type="scientific">Equus asinus</name>
    <name type="common">Donkey</name>
    <name type="synonym">Equus africanus asinus</name>
    <dbReference type="NCBI Taxonomy" id="9793"/>
    <lineage>
        <taxon>Eukaryota</taxon>
        <taxon>Metazoa</taxon>
        <taxon>Chordata</taxon>
        <taxon>Craniata</taxon>
        <taxon>Vertebrata</taxon>
        <taxon>Euteleostomi</taxon>
        <taxon>Mammalia</taxon>
        <taxon>Eutheria</taxon>
        <taxon>Laurasiatheria</taxon>
        <taxon>Perissodactyla</taxon>
        <taxon>Equidae</taxon>
        <taxon>Equus</taxon>
    </lineage>
</organism>
<dbReference type="GO" id="GO:0005615">
    <property type="term" value="C:extracellular space"/>
    <property type="evidence" value="ECO:0007669"/>
    <property type="project" value="TreeGrafter"/>
</dbReference>
<dbReference type="SUPFAM" id="SSF57492">
    <property type="entry name" value="Trefoil"/>
    <property type="match status" value="1"/>
</dbReference>
<comment type="subunit">
    <text evidence="8">Monomer. Homodimer; disulfide-linked.</text>
</comment>
<dbReference type="GeneTree" id="ENSGT00940000162416"/>
<dbReference type="CDD" id="cd00111">
    <property type="entry name" value="Trefoil"/>
    <property type="match status" value="1"/>
</dbReference>
<dbReference type="InterPro" id="IPR044913">
    <property type="entry name" value="P_trefoil_dom_sf"/>
</dbReference>
<keyword evidence="5" id="KW-0272">Extracellular matrix</keyword>
<evidence type="ECO:0000256" key="2">
    <source>
        <dbReference type="ARBA" id="ARBA00004498"/>
    </source>
</evidence>
<evidence type="ECO:0000256" key="11">
    <source>
        <dbReference type="ARBA" id="ARBA00041357"/>
    </source>
</evidence>
<reference evidence="15" key="3">
    <citation type="submission" date="2025-09" db="UniProtKB">
        <authorList>
            <consortium name="Ensembl"/>
        </authorList>
    </citation>
    <scope>IDENTIFICATION</scope>
</reference>
<feature type="domain" description="P-type" evidence="14">
    <location>
        <begin position="30"/>
        <end position="73"/>
    </location>
</feature>
<evidence type="ECO:0000256" key="5">
    <source>
        <dbReference type="ARBA" id="ARBA00022530"/>
    </source>
</evidence>
<dbReference type="GO" id="GO:0030277">
    <property type="term" value="P:maintenance of gastrointestinal epithelium"/>
    <property type="evidence" value="ECO:0007669"/>
    <property type="project" value="TreeGrafter"/>
</dbReference>
<feature type="chain" id="PRO_5040296948" description="Trefoil factor 3" evidence="13">
    <location>
        <begin position="23"/>
        <end position="233"/>
    </location>
</feature>
<feature type="signal peptide" evidence="13">
    <location>
        <begin position="1"/>
        <end position="22"/>
    </location>
</feature>
<feature type="disulfide bond" evidence="12">
    <location>
        <begin position="52"/>
        <end position="69"/>
    </location>
</feature>
<dbReference type="Proteomes" id="UP000694387">
    <property type="component" value="Chromosome 18"/>
</dbReference>
<dbReference type="InterPro" id="IPR017957">
    <property type="entry name" value="P_trefoil_CS"/>
</dbReference>
<dbReference type="PANTHER" id="PTHR13826:SF16">
    <property type="entry name" value="TREFOIL FACTOR 3"/>
    <property type="match status" value="1"/>
</dbReference>
<reference evidence="15 16" key="1">
    <citation type="journal article" date="2020" name="Nat. Commun.">
        <title>Donkey genomes provide new insights into domestication and selection for coat color.</title>
        <authorList>
            <person name="Wang"/>
            <person name="C."/>
            <person name="Li"/>
            <person name="H."/>
            <person name="Guo"/>
            <person name="Y."/>
            <person name="Huang"/>
            <person name="J."/>
            <person name="Sun"/>
            <person name="Y."/>
            <person name="Min"/>
            <person name="J."/>
            <person name="Wang"/>
            <person name="J."/>
            <person name="Fang"/>
            <person name="X."/>
            <person name="Zhao"/>
            <person name="Z."/>
            <person name="Wang"/>
            <person name="S."/>
            <person name="Zhang"/>
            <person name="Y."/>
            <person name="Liu"/>
            <person name="Q."/>
            <person name="Jiang"/>
            <person name="Q."/>
            <person name="Wang"/>
            <person name="X."/>
            <person name="Guo"/>
            <person name="Y."/>
            <person name="Yang"/>
            <person name="C."/>
            <person name="Wang"/>
            <person name="Y."/>
            <person name="Tian"/>
            <person name="F."/>
            <person name="Zhuang"/>
            <person name="G."/>
            <person name="Fan"/>
            <person name="Y."/>
            <person name="Gao"/>
            <person name="Q."/>
            <person name="Li"/>
            <person name="Y."/>
            <person name="Ju"/>
            <person name="Z."/>
            <person name="Li"/>
            <person name="J."/>
            <person name="Li"/>
            <person name="R."/>
            <person name="Hou"/>
            <person name="M."/>
            <person name="Yang"/>
            <person name="G."/>
            <person name="Liu"/>
            <person name="G."/>
            <person name="Liu"/>
            <person name="W."/>
            <person name="Guo"/>
            <person name="J."/>
            <person name="Pan"/>
            <person name="S."/>
            <person name="Fan"/>
            <person name="G."/>
            <person name="Zhang"/>
            <person name="W."/>
            <person name="Zhang"/>
            <person name="R."/>
            <person name="Yu"/>
            <person name="J."/>
            <person name="Zhang"/>
            <person name="X."/>
            <person name="Yin"/>
            <person name="Q."/>
            <person name="Ji"/>
            <person name="C."/>
            <person name="Jin"/>
            <person name="Y."/>
            <person name="Yue"/>
            <person name="G."/>
            <person name="Liu"/>
            <person name="M."/>
            <person name="Xu"/>
            <person name="J."/>
            <person name="Liu"/>
            <person name="S."/>
            <person name="Jordana"/>
            <person name="J."/>
            <person name="Noce"/>
            <person name="A."/>
            <person name="Amills"/>
            <person name="M."/>
            <person name="Wu"/>
            <person name="D.D."/>
            <person name="Li"/>
            <person name="S."/>
            <person name="Zhou"/>
            <person name="X. and Zhong"/>
            <person name="J."/>
        </authorList>
    </citation>
    <scope>NUCLEOTIDE SEQUENCE [LARGE SCALE GENOMIC DNA]</scope>
</reference>
<evidence type="ECO:0000256" key="7">
    <source>
        <dbReference type="ARBA" id="ARBA00023157"/>
    </source>
</evidence>
<dbReference type="FunFam" id="4.10.110.10:FF:000001">
    <property type="entry name" value="Trefoil factor 3"/>
    <property type="match status" value="1"/>
</dbReference>
<dbReference type="PROSITE" id="PS00025">
    <property type="entry name" value="P_TREFOIL_1"/>
    <property type="match status" value="1"/>
</dbReference>
<name>A0A9L0IIJ5_EQUAS</name>
<evidence type="ECO:0000313" key="15">
    <source>
        <dbReference type="Ensembl" id="ENSEASP00005036878.1"/>
    </source>
</evidence>
<dbReference type="PANTHER" id="PTHR13826">
    <property type="entry name" value="INTESTINAL TREFOIL FACTOR-RELATED"/>
    <property type="match status" value="1"/>
</dbReference>
<dbReference type="PROSITE" id="PS51448">
    <property type="entry name" value="P_TREFOIL_2"/>
    <property type="match status" value="1"/>
</dbReference>
<comment type="subcellular location">
    <subcellularLocation>
        <location evidence="1">Cytoplasm</location>
    </subcellularLocation>
    <subcellularLocation>
        <location evidence="2">Secreted</location>
        <location evidence="2">Extracellular space</location>
        <location evidence="2">Extracellular matrix</location>
    </subcellularLocation>
</comment>
<evidence type="ECO:0000256" key="3">
    <source>
        <dbReference type="ARBA" id="ARBA00022490"/>
    </source>
</evidence>
<feature type="disulfide bond" evidence="12">
    <location>
        <begin position="32"/>
        <end position="58"/>
    </location>
</feature>
<evidence type="ECO:0000256" key="8">
    <source>
        <dbReference type="ARBA" id="ARBA00025943"/>
    </source>
</evidence>
<keyword evidence="7 12" id="KW-1015">Disulfide bond</keyword>
<gene>
    <name evidence="15" type="primary">TFF3</name>
</gene>
<dbReference type="AlphaFoldDB" id="A0A9L0IIJ5"/>
<evidence type="ECO:0000256" key="10">
    <source>
        <dbReference type="ARBA" id="ARBA00039614"/>
    </source>
</evidence>
<keyword evidence="4" id="KW-0964">Secreted</keyword>
<comment type="function">
    <text evidence="9">Involved in the maintenance and repair of the intestinal mucosa. Promotes the mobility of epithelial cells in healing processes (motogen).</text>
</comment>
<evidence type="ECO:0000256" key="13">
    <source>
        <dbReference type="SAM" id="SignalP"/>
    </source>
</evidence>
<keyword evidence="16" id="KW-1185">Reference proteome</keyword>
<dbReference type="Pfam" id="PF00088">
    <property type="entry name" value="Trefoil"/>
    <property type="match status" value="1"/>
</dbReference>
<evidence type="ECO:0000259" key="14">
    <source>
        <dbReference type="PROSITE" id="PS51448"/>
    </source>
</evidence>
<dbReference type="SMART" id="SM00018">
    <property type="entry name" value="PD"/>
    <property type="match status" value="1"/>
</dbReference>
<keyword evidence="3" id="KW-0963">Cytoplasm</keyword>
<keyword evidence="6 13" id="KW-0732">Signal</keyword>
<evidence type="ECO:0000256" key="12">
    <source>
        <dbReference type="PROSITE-ProRule" id="PRU00779"/>
    </source>
</evidence>
<dbReference type="Gene3D" id="4.10.110.10">
    <property type="entry name" value="Spasmolytic Protein, domain 1"/>
    <property type="match status" value="1"/>
</dbReference>
<reference evidence="15" key="2">
    <citation type="submission" date="2025-08" db="UniProtKB">
        <authorList>
            <consortium name="Ensembl"/>
        </authorList>
    </citation>
    <scope>IDENTIFICATION</scope>
</reference>
<evidence type="ECO:0000256" key="6">
    <source>
        <dbReference type="ARBA" id="ARBA00022729"/>
    </source>
</evidence>
<evidence type="ECO:0000313" key="16">
    <source>
        <dbReference type="Proteomes" id="UP000694387"/>
    </source>
</evidence>
<evidence type="ECO:0000256" key="1">
    <source>
        <dbReference type="ARBA" id="ARBA00004496"/>
    </source>
</evidence>
<dbReference type="GO" id="GO:0005737">
    <property type="term" value="C:cytoplasm"/>
    <property type="evidence" value="ECO:0007669"/>
    <property type="project" value="UniProtKB-SubCell"/>
</dbReference>
<accession>A0A9L0IIJ5</accession>
<dbReference type="PRINTS" id="PR00680">
    <property type="entry name" value="PTREFOIL"/>
</dbReference>
<dbReference type="InterPro" id="IPR000519">
    <property type="entry name" value="P_trefoil_dom"/>
</dbReference>
<evidence type="ECO:0000256" key="9">
    <source>
        <dbReference type="ARBA" id="ARBA00037501"/>
    </source>
</evidence>
<feature type="disulfide bond" evidence="12">
    <location>
        <begin position="42"/>
        <end position="57"/>
    </location>
</feature>
<evidence type="ECO:0000256" key="4">
    <source>
        <dbReference type="ARBA" id="ARBA00022525"/>
    </source>
</evidence>
<dbReference type="Ensembl" id="ENSEAST00005068595.1">
    <property type="protein sequence ID" value="ENSEASP00005036878.1"/>
    <property type="gene ID" value="ENSEASG00005025530.1"/>
</dbReference>
<proteinExistence type="predicted"/>